<accession>A0A5B9DIX7</accession>
<gene>
    <name evidence="2" type="ORF">FNA67_00720</name>
</gene>
<proteinExistence type="predicted"/>
<dbReference type="InterPro" id="IPR052519">
    <property type="entry name" value="Euk-type_GlcNAc_Kinase"/>
</dbReference>
<feature type="domain" description="ATPase BadF/BadG/BcrA/BcrD type" evidence="1">
    <location>
        <begin position="57"/>
        <end position="335"/>
    </location>
</feature>
<dbReference type="AlphaFoldDB" id="A0A5B9DIX7"/>
<dbReference type="InterPro" id="IPR002731">
    <property type="entry name" value="ATPase_BadF"/>
</dbReference>
<organism evidence="2 3">
    <name type="scientific">Paradevosia tibetensis</name>
    <dbReference type="NCBI Taxonomy" id="1447062"/>
    <lineage>
        <taxon>Bacteria</taxon>
        <taxon>Pseudomonadati</taxon>
        <taxon>Pseudomonadota</taxon>
        <taxon>Alphaproteobacteria</taxon>
        <taxon>Hyphomicrobiales</taxon>
        <taxon>Devosiaceae</taxon>
        <taxon>Paradevosia</taxon>
    </lineage>
</organism>
<dbReference type="Gene3D" id="3.30.420.40">
    <property type="match status" value="2"/>
</dbReference>
<protein>
    <recommendedName>
        <fullName evidence="1">ATPase BadF/BadG/BcrA/BcrD type domain-containing protein</fullName>
    </recommendedName>
</protein>
<dbReference type="PANTHER" id="PTHR43190:SF3">
    <property type="entry name" value="N-ACETYL-D-GLUCOSAMINE KINASE"/>
    <property type="match status" value="1"/>
</dbReference>
<dbReference type="PANTHER" id="PTHR43190">
    <property type="entry name" value="N-ACETYL-D-GLUCOSAMINE KINASE"/>
    <property type="match status" value="1"/>
</dbReference>
<reference evidence="2 3" key="1">
    <citation type="journal article" date="2015" name="Int. J. Syst. Evol. Microbiol.">
        <title>Youhaiella tibetensis gen. nov., sp. nov., isolated from subsurface sediment.</title>
        <authorList>
            <person name="Wang Y.X."/>
            <person name="Huang F.Q."/>
            <person name="Nogi Y."/>
            <person name="Pang S.J."/>
            <person name="Wang P.K."/>
            <person name="Lv J."/>
        </authorList>
    </citation>
    <scope>NUCLEOTIDE SEQUENCE [LARGE SCALE GENOMIC DNA]</scope>
    <source>
        <strain evidence="3">fig4</strain>
    </source>
</reference>
<evidence type="ECO:0000313" key="3">
    <source>
        <dbReference type="Proteomes" id="UP000321062"/>
    </source>
</evidence>
<dbReference type="InterPro" id="IPR043129">
    <property type="entry name" value="ATPase_NBD"/>
</dbReference>
<dbReference type="KEGG" id="yti:FNA67_00720"/>
<dbReference type="EMBL" id="CP041690">
    <property type="protein sequence ID" value="QEE18792.1"/>
    <property type="molecule type" value="Genomic_DNA"/>
</dbReference>
<keyword evidence="3" id="KW-1185">Reference proteome</keyword>
<dbReference type="Proteomes" id="UP000321062">
    <property type="component" value="Chromosome"/>
</dbReference>
<evidence type="ECO:0000313" key="2">
    <source>
        <dbReference type="EMBL" id="QEE18792.1"/>
    </source>
</evidence>
<dbReference type="SUPFAM" id="SSF53067">
    <property type="entry name" value="Actin-like ATPase domain"/>
    <property type="match status" value="2"/>
</dbReference>
<name>A0A5B9DIX7_9HYPH</name>
<dbReference type="CDD" id="cd24082">
    <property type="entry name" value="ASKHA_NBD_GspK-like"/>
    <property type="match status" value="1"/>
</dbReference>
<evidence type="ECO:0000259" key="1">
    <source>
        <dbReference type="Pfam" id="PF01869"/>
    </source>
</evidence>
<sequence>MPENAFGLLPPPRGASAEIDCLFYFRLIIFRIMVRAKSVHYVLQRRYGEARVPKLYLGVDGGGTNCRVRLADENLKTLAEATNGRSNLQLEDGDPAYRSIMDGTRQVFEKAGIDYAETANTYACFGMAGARLISARDEFEARDWPFARVKVYDDIDIARAGAHEGEDGAVIIVGTGSAGLALVGEERHQVGGWGFPVGDQMSGAILGRELARITVEAHDGFFDPTPLTQAVLERLGGDLDTLMDWSFKAEPADFGSLMPLFIEYYEKGDPIARKLMDLQLSYVDAYVSWFKRRGVEKMAVVGGFGRRLNPLFVERYGSFIVDPRSEPLHGAVLLAHQHFANA</sequence>
<dbReference type="OrthoDB" id="63487at2"/>
<dbReference type="Pfam" id="PF01869">
    <property type="entry name" value="BcrAD_BadFG"/>
    <property type="match status" value="1"/>
</dbReference>